<dbReference type="AlphaFoldDB" id="A0AAP0BS63"/>
<name>A0AAP0BS63_9ASPA</name>
<dbReference type="InterPro" id="IPR041588">
    <property type="entry name" value="Integrase_H2C2"/>
</dbReference>
<comment type="caution">
    <text evidence="2">The sequence shown here is derived from an EMBL/GenBank/DDBJ whole genome shotgun (WGS) entry which is preliminary data.</text>
</comment>
<reference evidence="2 3" key="1">
    <citation type="journal article" date="2022" name="Nat. Plants">
        <title>Genomes of leafy and leafless Platanthera orchids illuminate the evolution of mycoheterotrophy.</title>
        <authorList>
            <person name="Li M.H."/>
            <person name="Liu K.W."/>
            <person name="Li Z."/>
            <person name="Lu H.C."/>
            <person name="Ye Q.L."/>
            <person name="Zhang D."/>
            <person name="Wang J.Y."/>
            <person name="Li Y.F."/>
            <person name="Zhong Z.M."/>
            <person name="Liu X."/>
            <person name="Yu X."/>
            <person name="Liu D.K."/>
            <person name="Tu X.D."/>
            <person name="Liu B."/>
            <person name="Hao Y."/>
            <person name="Liao X.Y."/>
            <person name="Jiang Y.T."/>
            <person name="Sun W.H."/>
            <person name="Chen J."/>
            <person name="Chen Y.Q."/>
            <person name="Ai Y."/>
            <person name="Zhai J.W."/>
            <person name="Wu S.S."/>
            <person name="Zhou Z."/>
            <person name="Hsiao Y.Y."/>
            <person name="Wu W.L."/>
            <person name="Chen Y.Y."/>
            <person name="Lin Y.F."/>
            <person name="Hsu J.L."/>
            <person name="Li C.Y."/>
            <person name="Wang Z.W."/>
            <person name="Zhao X."/>
            <person name="Zhong W.Y."/>
            <person name="Ma X.K."/>
            <person name="Ma L."/>
            <person name="Huang J."/>
            <person name="Chen G.Z."/>
            <person name="Huang M.Z."/>
            <person name="Huang L."/>
            <person name="Peng D.H."/>
            <person name="Luo Y.B."/>
            <person name="Zou S.Q."/>
            <person name="Chen S.P."/>
            <person name="Lan S."/>
            <person name="Tsai W.C."/>
            <person name="Van de Peer Y."/>
            <person name="Liu Z.J."/>
        </authorList>
    </citation>
    <scope>NUCLEOTIDE SEQUENCE [LARGE SCALE GENOMIC DNA]</scope>
    <source>
        <strain evidence="2">Lor287</strain>
    </source>
</reference>
<evidence type="ECO:0000313" key="2">
    <source>
        <dbReference type="EMBL" id="KAK8948343.1"/>
    </source>
</evidence>
<sequence>MPQLESMDEIQEEVHRDSELRVIVENLWQAREAAPGYHLQNDRLYYQGRVVIPAQSAWRTVMMHEFHSSSTGGHAGILRTLQRARANVFLEGNAP</sequence>
<protein>
    <recommendedName>
        <fullName evidence="1">Integrase zinc-binding domain-containing protein</fullName>
    </recommendedName>
</protein>
<feature type="domain" description="Integrase zinc-binding" evidence="1">
    <location>
        <begin position="57"/>
        <end position="91"/>
    </location>
</feature>
<dbReference type="EMBL" id="JBBWWQ010000004">
    <property type="protein sequence ID" value="KAK8948343.1"/>
    <property type="molecule type" value="Genomic_DNA"/>
</dbReference>
<dbReference type="Pfam" id="PF17921">
    <property type="entry name" value="Integrase_H2C2"/>
    <property type="match status" value="1"/>
</dbReference>
<organism evidence="2 3">
    <name type="scientific">Platanthera zijinensis</name>
    <dbReference type="NCBI Taxonomy" id="2320716"/>
    <lineage>
        <taxon>Eukaryota</taxon>
        <taxon>Viridiplantae</taxon>
        <taxon>Streptophyta</taxon>
        <taxon>Embryophyta</taxon>
        <taxon>Tracheophyta</taxon>
        <taxon>Spermatophyta</taxon>
        <taxon>Magnoliopsida</taxon>
        <taxon>Liliopsida</taxon>
        <taxon>Asparagales</taxon>
        <taxon>Orchidaceae</taxon>
        <taxon>Orchidoideae</taxon>
        <taxon>Orchideae</taxon>
        <taxon>Orchidinae</taxon>
        <taxon>Platanthera</taxon>
    </lineage>
</organism>
<keyword evidence="3" id="KW-1185">Reference proteome</keyword>
<evidence type="ECO:0000313" key="3">
    <source>
        <dbReference type="Proteomes" id="UP001418222"/>
    </source>
</evidence>
<evidence type="ECO:0000259" key="1">
    <source>
        <dbReference type="Pfam" id="PF17921"/>
    </source>
</evidence>
<proteinExistence type="predicted"/>
<dbReference type="Proteomes" id="UP001418222">
    <property type="component" value="Unassembled WGS sequence"/>
</dbReference>
<gene>
    <name evidence="2" type="ORF">KSP39_PZI005641</name>
</gene>
<accession>A0AAP0BS63</accession>
<dbReference type="Gene3D" id="1.10.340.70">
    <property type="match status" value="1"/>
</dbReference>